<dbReference type="NCBIfam" id="NF040570">
    <property type="entry name" value="guided_TnpB"/>
    <property type="match status" value="1"/>
</dbReference>
<dbReference type="PANTHER" id="PTHR30405:SF25">
    <property type="entry name" value="RNA-GUIDED DNA ENDONUCLEASE INSQ-RELATED"/>
    <property type="match status" value="1"/>
</dbReference>
<evidence type="ECO:0000256" key="1">
    <source>
        <dbReference type="ARBA" id="ARBA00008761"/>
    </source>
</evidence>
<evidence type="ECO:0000313" key="9">
    <source>
        <dbReference type="EMBL" id="SUD57837.1"/>
    </source>
</evidence>
<dbReference type="NCBIfam" id="TIGR01766">
    <property type="entry name" value="IS200/IS605 family accessory protein TnpB-like domain"/>
    <property type="match status" value="1"/>
</dbReference>
<keyword evidence="4" id="KW-0238">DNA-binding</keyword>
<accession>A0A379JZC6</accession>
<dbReference type="Proteomes" id="UP000254084">
    <property type="component" value="Unassembled WGS sequence"/>
</dbReference>
<evidence type="ECO:0000313" key="10">
    <source>
        <dbReference type="Proteomes" id="UP000254084"/>
    </source>
</evidence>
<evidence type="ECO:0000256" key="2">
    <source>
        <dbReference type="ARBA" id="ARBA00011044"/>
    </source>
</evidence>
<reference evidence="9 10" key="1">
    <citation type="submission" date="2018-06" db="EMBL/GenBank/DDBJ databases">
        <authorList>
            <consortium name="Pathogen Informatics"/>
            <person name="Doyle S."/>
        </authorList>
    </citation>
    <scope>NUCLEOTIDE SEQUENCE [LARGE SCALE GENOMIC DNA]</scope>
    <source>
        <strain evidence="9 10">NCTC10860</strain>
    </source>
</reference>
<feature type="region of interest" description="Disordered" evidence="6">
    <location>
        <begin position="348"/>
        <end position="374"/>
    </location>
</feature>
<dbReference type="GO" id="GO:0006310">
    <property type="term" value="P:DNA recombination"/>
    <property type="evidence" value="ECO:0007669"/>
    <property type="project" value="UniProtKB-KW"/>
</dbReference>
<dbReference type="AlphaFoldDB" id="A0A379JZC6"/>
<feature type="domain" description="Cas12f1-like TNB" evidence="8">
    <location>
        <begin position="267"/>
        <end position="337"/>
    </location>
</feature>
<organism evidence="9 10">
    <name type="scientific">Ectopseudomonas oleovorans</name>
    <name type="common">Pseudomonas oleovorans</name>
    <dbReference type="NCBI Taxonomy" id="301"/>
    <lineage>
        <taxon>Bacteria</taxon>
        <taxon>Pseudomonadati</taxon>
        <taxon>Pseudomonadota</taxon>
        <taxon>Gammaproteobacteria</taxon>
        <taxon>Pseudomonadales</taxon>
        <taxon>Pseudomonadaceae</taxon>
        <taxon>Ectopseudomonas</taxon>
    </lineage>
</organism>
<dbReference type="GO" id="GO:0032196">
    <property type="term" value="P:transposition"/>
    <property type="evidence" value="ECO:0007669"/>
    <property type="project" value="UniProtKB-KW"/>
</dbReference>
<dbReference type="InterPro" id="IPR051399">
    <property type="entry name" value="RNA-guided_DNA_endo/Transpos"/>
</dbReference>
<evidence type="ECO:0000256" key="4">
    <source>
        <dbReference type="ARBA" id="ARBA00023125"/>
    </source>
</evidence>
<dbReference type="RefSeq" id="WP_255311642.1">
    <property type="nucleotide sequence ID" value="NZ_UGUW01000001.1"/>
</dbReference>
<evidence type="ECO:0000256" key="5">
    <source>
        <dbReference type="ARBA" id="ARBA00023172"/>
    </source>
</evidence>
<keyword evidence="3" id="KW-0815">Transposition</keyword>
<dbReference type="EMBL" id="UGUW01000001">
    <property type="protein sequence ID" value="SUD57837.1"/>
    <property type="molecule type" value="Genomic_DNA"/>
</dbReference>
<comment type="similarity">
    <text evidence="1">In the C-terminal section; belongs to the transposase 35 family.</text>
</comment>
<evidence type="ECO:0000259" key="7">
    <source>
        <dbReference type="Pfam" id="PF01385"/>
    </source>
</evidence>
<name>A0A379JZC6_ECTOL</name>
<evidence type="ECO:0000256" key="6">
    <source>
        <dbReference type="SAM" id="MobiDB-lite"/>
    </source>
</evidence>
<dbReference type="InterPro" id="IPR010095">
    <property type="entry name" value="Cas12f1-like_TNB"/>
</dbReference>
<protein>
    <submittedName>
        <fullName evidence="9">Transposase, IS605 OrfB family</fullName>
    </submittedName>
</protein>
<feature type="domain" description="Probable transposase IS891/IS1136/IS1341" evidence="7">
    <location>
        <begin position="156"/>
        <end position="254"/>
    </location>
</feature>
<evidence type="ECO:0000259" key="8">
    <source>
        <dbReference type="Pfam" id="PF07282"/>
    </source>
</evidence>
<dbReference type="GO" id="GO:0003677">
    <property type="term" value="F:DNA binding"/>
    <property type="evidence" value="ECO:0007669"/>
    <property type="project" value="UniProtKB-KW"/>
</dbReference>
<sequence>MNHTKTLQVRVRDKHASLLRQMARSVNFVWNYLNELSHRSIREREVFLSAYDLDRYTQGAGKELGLHSQTLQEVSREYVTRRRQFKKARLNWRKSGGVRRSLGWIPFKSGAASWKSGQVYHNGRYFKVWDSYGLGQYRLRSGSFSEDARGRWYFNVVVELDTQLSTGQGAIGIDLGLKDVATCSDGQRLENGRFYRDLEPRLASAQRAGKKARVRALHAKIANRRKDALHKFSCSLVERCNTIIVGDVSPQKLVKTKMAKSVLDAGWGQLKTMLAYKCAHAGIAFRVVNEAYTTQTCSCCGALPDSRPRGIAGLGIREWICECGVTHDRDVNAARNILALGHERPGEGIPRRLSQGRMSNRVQSGSALDSTRTL</sequence>
<dbReference type="Pfam" id="PF07282">
    <property type="entry name" value="Cas12f1-like_TNB"/>
    <property type="match status" value="1"/>
</dbReference>
<comment type="similarity">
    <text evidence="2">In the N-terminal section; belongs to the transposase 2 family.</text>
</comment>
<evidence type="ECO:0000256" key="3">
    <source>
        <dbReference type="ARBA" id="ARBA00022578"/>
    </source>
</evidence>
<dbReference type="Pfam" id="PF01385">
    <property type="entry name" value="OrfB_IS605"/>
    <property type="match status" value="1"/>
</dbReference>
<dbReference type="PANTHER" id="PTHR30405">
    <property type="entry name" value="TRANSPOSASE"/>
    <property type="match status" value="1"/>
</dbReference>
<proteinExistence type="inferred from homology"/>
<feature type="compositionally biased region" description="Polar residues" evidence="6">
    <location>
        <begin position="356"/>
        <end position="374"/>
    </location>
</feature>
<keyword evidence="5" id="KW-0233">DNA recombination</keyword>
<gene>
    <name evidence="9" type="ORF">NCTC10860_00040</name>
</gene>
<dbReference type="InterPro" id="IPR001959">
    <property type="entry name" value="Transposase"/>
</dbReference>